<dbReference type="RefSeq" id="WP_394824967.1">
    <property type="nucleotide sequence ID" value="NZ_CP089984.1"/>
</dbReference>
<dbReference type="InterPro" id="IPR032687">
    <property type="entry name" value="AraC-type_N"/>
</dbReference>
<name>A0ABZ2LYC5_9BACT</name>
<dbReference type="SUPFAM" id="SSF46689">
    <property type="entry name" value="Homeodomain-like"/>
    <property type="match status" value="1"/>
</dbReference>
<dbReference type="EMBL" id="CP089984">
    <property type="protein sequence ID" value="WXB15340.1"/>
    <property type="molecule type" value="Genomic_DNA"/>
</dbReference>
<dbReference type="PROSITE" id="PS01124">
    <property type="entry name" value="HTH_ARAC_FAMILY_2"/>
    <property type="match status" value="1"/>
</dbReference>
<proteinExistence type="predicted"/>
<dbReference type="InterPro" id="IPR018060">
    <property type="entry name" value="HTH_AraC"/>
</dbReference>
<evidence type="ECO:0000259" key="4">
    <source>
        <dbReference type="PROSITE" id="PS01124"/>
    </source>
</evidence>
<dbReference type="InterPro" id="IPR020449">
    <property type="entry name" value="Tscrpt_reg_AraC-type_HTH"/>
</dbReference>
<keyword evidence="2" id="KW-0238">DNA-binding</keyword>
<accession>A0ABZ2LYC5</accession>
<evidence type="ECO:0000256" key="3">
    <source>
        <dbReference type="ARBA" id="ARBA00023163"/>
    </source>
</evidence>
<feature type="domain" description="HTH araC/xylS-type" evidence="4">
    <location>
        <begin position="234"/>
        <end position="331"/>
    </location>
</feature>
<reference evidence="5 6" key="1">
    <citation type="submission" date="2021-12" db="EMBL/GenBank/DDBJ databases">
        <title>Discovery of the Pendulisporaceae a myxobacterial family with distinct sporulation behavior and unique specialized metabolism.</title>
        <authorList>
            <person name="Garcia R."/>
            <person name="Popoff A."/>
            <person name="Bader C.D."/>
            <person name="Loehr J."/>
            <person name="Walesch S."/>
            <person name="Walt C."/>
            <person name="Boldt J."/>
            <person name="Bunk B."/>
            <person name="Haeckl F.J.F.P.J."/>
            <person name="Gunesch A.P."/>
            <person name="Birkelbach J."/>
            <person name="Nuebel U."/>
            <person name="Pietschmann T."/>
            <person name="Bach T."/>
            <person name="Mueller R."/>
        </authorList>
    </citation>
    <scope>NUCLEOTIDE SEQUENCE [LARGE SCALE GENOMIC DNA]</scope>
    <source>
        <strain evidence="5 6">MSr11954</strain>
    </source>
</reference>
<evidence type="ECO:0000313" key="6">
    <source>
        <dbReference type="Proteomes" id="UP001370348"/>
    </source>
</evidence>
<dbReference type="Proteomes" id="UP001370348">
    <property type="component" value="Chromosome"/>
</dbReference>
<organism evidence="5 6">
    <name type="scientific">Pendulispora albinea</name>
    <dbReference type="NCBI Taxonomy" id="2741071"/>
    <lineage>
        <taxon>Bacteria</taxon>
        <taxon>Pseudomonadati</taxon>
        <taxon>Myxococcota</taxon>
        <taxon>Myxococcia</taxon>
        <taxon>Myxococcales</taxon>
        <taxon>Sorangiineae</taxon>
        <taxon>Pendulisporaceae</taxon>
        <taxon>Pendulispora</taxon>
    </lineage>
</organism>
<dbReference type="PANTHER" id="PTHR47894:SF1">
    <property type="entry name" value="HTH-TYPE TRANSCRIPTIONAL REGULATOR VQSM"/>
    <property type="match status" value="1"/>
</dbReference>
<dbReference type="Pfam" id="PF12625">
    <property type="entry name" value="Arabinose_bd"/>
    <property type="match status" value="1"/>
</dbReference>
<evidence type="ECO:0000256" key="1">
    <source>
        <dbReference type="ARBA" id="ARBA00023015"/>
    </source>
</evidence>
<dbReference type="InterPro" id="IPR009057">
    <property type="entry name" value="Homeodomain-like_sf"/>
</dbReference>
<keyword evidence="6" id="KW-1185">Reference proteome</keyword>
<dbReference type="Pfam" id="PF12833">
    <property type="entry name" value="HTH_18"/>
    <property type="match status" value="1"/>
</dbReference>
<evidence type="ECO:0000256" key="2">
    <source>
        <dbReference type="ARBA" id="ARBA00023125"/>
    </source>
</evidence>
<dbReference type="PANTHER" id="PTHR47894">
    <property type="entry name" value="HTH-TYPE TRANSCRIPTIONAL REGULATOR GADX"/>
    <property type="match status" value="1"/>
</dbReference>
<sequence length="342" mass="37255">MRATCSVQVLRPFARYLARLGRDRDSWLARFGLTAAALDERDRRLPHAHAMALLRDAVVLSGDRAIGLRAARCEEPGDFDVMQYATANCASVGEALQLAARLLALAHDGIALELSVAPPLAVLQLRVRSDLAPPEPVAIEFLFAVLLAYGSRSVGHPTRPLRVELAHPAPLDRGPYEEAFREARFGAAANAMWVSAAALERPYRASDRSLLQILTRHADGLLQQLALPVASFADRTRAAITETLSAGAGAERVARRLAVSLRTLHRRLAEEGTSHGHLVDEVRRTQAMLHLGNSQLSIAEIAAMLGFAHPNGFHKAFKRWTHMTPAQYRECAATAQRGSLGL</sequence>
<protein>
    <submittedName>
        <fullName evidence="5">AraC family transcriptional regulator</fullName>
    </submittedName>
</protein>
<dbReference type="SMART" id="SM00342">
    <property type="entry name" value="HTH_ARAC"/>
    <property type="match status" value="1"/>
</dbReference>
<dbReference type="Gene3D" id="1.10.10.60">
    <property type="entry name" value="Homeodomain-like"/>
    <property type="match status" value="1"/>
</dbReference>
<gene>
    <name evidence="5" type="ORF">LZC94_46910</name>
</gene>
<dbReference type="PRINTS" id="PR00032">
    <property type="entry name" value="HTHARAC"/>
</dbReference>
<evidence type="ECO:0000313" key="5">
    <source>
        <dbReference type="EMBL" id="WXB15340.1"/>
    </source>
</evidence>
<keyword evidence="1" id="KW-0805">Transcription regulation</keyword>
<keyword evidence="3" id="KW-0804">Transcription</keyword>